<keyword evidence="9" id="KW-0411">Iron-sulfur</keyword>
<reference evidence="21 22" key="1">
    <citation type="journal article" date="2020" name="Nat. Commun.">
        <title>Donkey genomes provide new insights into domestication and selection for coat color.</title>
        <authorList>
            <person name="Wang"/>
            <person name="C."/>
            <person name="Li"/>
            <person name="H."/>
            <person name="Guo"/>
            <person name="Y."/>
            <person name="Huang"/>
            <person name="J."/>
            <person name="Sun"/>
            <person name="Y."/>
            <person name="Min"/>
            <person name="J."/>
            <person name="Wang"/>
            <person name="J."/>
            <person name="Fang"/>
            <person name="X."/>
            <person name="Zhao"/>
            <person name="Z."/>
            <person name="Wang"/>
            <person name="S."/>
            <person name="Zhang"/>
            <person name="Y."/>
            <person name="Liu"/>
            <person name="Q."/>
            <person name="Jiang"/>
            <person name="Q."/>
            <person name="Wang"/>
            <person name="X."/>
            <person name="Guo"/>
            <person name="Y."/>
            <person name="Yang"/>
            <person name="C."/>
            <person name="Wang"/>
            <person name="Y."/>
            <person name="Tian"/>
            <person name="F."/>
            <person name="Zhuang"/>
            <person name="G."/>
            <person name="Fan"/>
            <person name="Y."/>
            <person name="Gao"/>
            <person name="Q."/>
            <person name="Li"/>
            <person name="Y."/>
            <person name="Ju"/>
            <person name="Z."/>
            <person name="Li"/>
            <person name="J."/>
            <person name="Li"/>
            <person name="R."/>
            <person name="Hou"/>
            <person name="M."/>
            <person name="Yang"/>
            <person name="G."/>
            <person name="Liu"/>
            <person name="G."/>
            <person name="Liu"/>
            <person name="W."/>
            <person name="Guo"/>
            <person name="J."/>
            <person name="Pan"/>
            <person name="S."/>
            <person name="Fan"/>
            <person name="G."/>
            <person name="Zhang"/>
            <person name="W."/>
            <person name="Zhang"/>
            <person name="R."/>
            <person name="Yu"/>
            <person name="J."/>
            <person name="Zhang"/>
            <person name="X."/>
            <person name="Yin"/>
            <person name="Q."/>
            <person name="Ji"/>
            <person name="C."/>
            <person name="Jin"/>
            <person name="Y."/>
            <person name="Yue"/>
            <person name="G."/>
            <person name="Liu"/>
            <person name="M."/>
            <person name="Xu"/>
            <person name="J."/>
            <person name="Liu"/>
            <person name="S."/>
            <person name="Jordana"/>
            <person name="J."/>
            <person name="Noce"/>
            <person name="A."/>
            <person name="Amills"/>
            <person name="M."/>
            <person name="Wu"/>
            <person name="D.D."/>
            <person name="Li"/>
            <person name="S."/>
            <person name="Zhou"/>
            <person name="X. and Zhong"/>
            <person name="J."/>
        </authorList>
    </citation>
    <scope>NUCLEOTIDE SEQUENCE [LARGE SCALE GENOMIC DNA]</scope>
</reference>
<dbReference type="Gene3D" id="3.10.20.30">
    <property type="match status" value="1"/>
</dbReference>
<dbReference type="Ensembl" id="ENSEAST00005039036.1">
    <property type="protein sequence ID" value="ENSEASP00005039384.1"/>
    <property type="gene ID" value="ENSEASG00005036815.1"/>
</dbReference>
<dbReference type="SUPFAM" id="SSF54292">
    <property type="entry name" value="2Fe-2S ferredoxin-like"/>
    <property type="match status" value="1"/>
</dbReference>
<dbReference type="GeneTree" id="ENSGT00940000156916"/>
<name>A0A9L0IQL9_EQUAS</name>
<dbReference type="PANTHER" id="PTHR23426:SF26">
    <property type="entry name" value="ADRENODOXIN, MITOCHONDRIAL"/>
    <property type="match status" value="1"/>
</dbReference>
<feature type="region of interest" description="Disordered" evidence="19">
    <location>
        <begin position="102"/>
        <end position="157"/>
    </location>
</feature>
<dbReference type="InterPro" id="IPR012675">
    <property type="entry name" value="Beta-grasp_dom_sf"/>
</dbReference>
<dbReference type="GO" id="GO:0006694">
    <property type="term" value="P:steroid biosynthetic process"/>
    <property type="evidence" value="ECO:0007669"/>
    <property type="project" value="UniProtKB-KW"/>
</dbReference>
<evidence type="ECO:0000256" key="18">
    <source>
        <dbReference type="ARBA" id="ARBA00042934"/>
    </source>
</evidence>
<feature type="compositionally biased region" description="Basic residues" evidence="19">
    <location>
        <begin position="140"/>
        <end position="151"/>
    </location>
</feature>
<dbReference type="CDD" id="cd00207">
    <property type="entry name" value="fer2"/>
    <property type="match status" value="1"/>
</dbReference>
<keyword evidence="13" id="KW-0753">Steroid metabolism</keyword>
<evidence type="ECO:0000256" key="1">
    <source>
        <dbReference type="ARBA" id="ARBA00004305"/>
    </source>
</evidence>
<evidence type="ECO:0000256" key="19">
    <source>
        <dbReference type="SAM" id="MobiDB-lite"/>
    </source>
</evidence>
<evidence type="ECO:0000313" key="22">
    <source>
        <dbReference type="Proteomes" id="UP000694387"/>
    </source>
</evidence>
<feature type="region of interest" description="Disordered" evidence="19">
    <location>
        <begin position="1"/>
        <end position="68"/>
    </location>
</feature>
<evidence type="ECO:0000313" key="21">
    <source>
        <dbReference type="Ensembl" id="ENSEASP00005039384.1"/>
    </source>
</evidence>
<comment type="cofactor">
    <cofactor evidence="15">
        <name>[2Fe-2S] cluster</name>
        <dbReference type="ChEBI" id="CHEBI:190135"/>
    </cofactor>
</comment>
<evidence type="ECO:0000256" key="17">
    <source>
        <dbReference type="ARBA" id="ARBA00041333"/>
    </source>
</evidence>
<keyword evidence="22" id="KW-1185">Reference proteome</keyword>
<organism evidence="21 22">
    <name type="scientific">Equus asinus</name>
    <name type="common">Donkey</name>
    <name type="synonym">Equus africanus asinus</name>
    <dbReference type="NCBI Taxonomy" id="9793"/>
    <lineage>
        <taxon>Eukaryota</taxon>
        <taxon>Metazoa</taxon>
        <taxon>Chordata</taxon>
        <taxon>Craniata</taxon>
        <taxon>Vertebrata</taxon>
        <taxon>Euteleostomi</taxon>
        <taxon>Mammalia</taxon>
        <taxon>Eutheria</taxon>
        <taxon>Laurasiatheria</taxon>
        <taxon>Perissodactyla</taxon>
        <taxon>Equidae</taxon>
        <taxon>Equus</taxon>
    </lineage>
</organism>
<evidence type="ECO:0000256" key="14">
    <source>
        <dbReference type="ARBA" id="ARBA00023250"/>
    </source>
</evidence>
<keyword evidence="11" id="KW-0496">Mitochondrion</keyword>
<keyword evidence="14" id="KW-0755">Steroidogenesis</keyword>
<evidence type="ECO:0000256" key="4">
    <source>
        <dbReference type="ARBA" id="ARBA00022548"/>
    </source>
</evidence>
<dbReference type="Pfam" id="PF00111">
    <property type="entry name" value="Fer2"/>
    <property type="match status" value="1"/>
</dbReference>
<protein>
    <recommendedName>
        <fullName evidence="18">Adrenal ferredoxin</fullName>
    </recommendedName>
    <alternativeName>
        <fullName evidence="17">Ferredoxin-1</fullName>
    </alternativeName>
</protein>
<evidence type="ECO:0000256" key="9">
    <source>
        <dbReference type="ARBA" id="ARBA00023014"/>
    </source>
</evidence>
<reference evidence="21" key="2">
    <citation type="submission" date="2025-08" db="UniProtKB">
        <authorList>
            <consortium name="Ensembl"/>
        </authorList>
    </citation>
    <scope>IDENTIFICATION</scope>
</reference>
<keyword evidence="10" id="KW-0443">Lipid metabolism</keyword>
<dbReference type="Proteomes" id="UP000694387">
    <property type="component" value="Chromosome 20"/>
</dbReference>
<feature type="compositionally biased region" description="Basic residues" evidence="19">
    <location>
        <begin position="13"/>
        <end position="24"/>
    </location>
</feature>
<dbReference type="GO" id="GO:0009055">
    <property type="term" value="F:electron transfer activity"/>
    <property type="evidence" value="ECO:0007669"/>
    <property type="project" value="TreeGrafter"/>
</dbReference>
<evidence type="ECO:0000256" key="13">
    <source>
        <dbReference type="ARBA" id="ARBA00023221"/>
    </source>
</evidence>
<feature type="compositionally biased region" description="Pro residues" evidence="19">
    <location>
        <begin position="102"/>
        <end position="112"/>
    </location>
</feature>
<evidence type="ECO:0000256" key="11">
    <source>
        <dbReference type="ARBA" id="ARBA00023128"/>
    </source>
</evidence>
<evidence type="ECO:0000256" key="7">
    <source>
        <dbReference type="ARBA" id="ARBA00022982"/>
    </source>
</evidence>
<dbReference type="InterPro" id="IPR001055">
    <property type="entry name" value="Adrenodoxin-like"/>
</dbReference>
<dbReference type="AlphaFoldDB" id="A0A9L0IQL9"/>
<evidence type="ECO:0000259" key="20">
    <source>
        <dbReference type="PROSITE" id="PS51085"/>
    </source>
</evidence>
<evidence type="ECO:0000256" key="6">
    <source>
        <dbReference type="ARBA" id="ARBA00022723"/>
    </source>
</evidence>
<evidence type="ECO:0000256" key="8">
    <source>
        <dbReference type="ARBA" id="ARBA00023004"/>
    </source>
</evidence>
<dbReference type="PANTHER" id="PTHR23426">
    <property type="entry name" value="FERREDOXIN/ADRENODOXIN"/>
    <property type="match status" value="1"/>
</dbReference>
<reference evidence="21" key="3">
    <citation type="submission" date="2025-09" db="UniProtKB">
        <authorList>
            <consortium name="Ensembl"/>
        </authorList>
    </citation>
    <scope>IDENTIFICATION</scope>
</reference>
<comment type="similarity">
    <text evidence="2">Belongs to the adrenodoxin/putidaredoxin family.</text>
</comment>
<dbReference type="PROSITE" id="PS00814">
    <property type="entry name" value="ADX"/>
    <property type="match status" value="1"/>
</dbReference>
<dbReference type="InterPro" id="IPR018298">
    <property type="entry name" value="Adrenodoxin_Fe-S_BS"/>
</dbReference>
<keyword evidence="7" id="KW-0249">Electron transport</keyword>
<keyword evidence="8" id="KW-0408">Iron</keyword>
<comment type="subcellular location">
    <subcellularLocation>
        <location evidence="1">Mitochondrion matrix</location>
    </subcellularLocation>
</comment>
<dbReference type="FunFam" id="3.10.20.30:FF:000013">
    <property type="entry name" value="Adrenodoxin, mitochondrial"/>
    <property type="match status" value="1"/>
</dbReference>
<evidence type="ECO:0000256" key="12">
    <source>
        <dbReference type="ARBA" id="ARBA00023166"/>
    </source>
</evidence>
<dbReference type="GO" id="GO:0046872">
    <property type="term" value="F:metal ion binding"/>
    <property type="evidence" value="ECO:0007669"/>
    <property type="project" value="UniProtKB-KW"/>
</dbReference>
<feature type="domain" description="2Fe-2S ferredoxin-type" evidence="20">
    <location>
        <begin position="282"/>
        <end position="386"/>
    </location>
</feature>
<keyword evidence="4" id="KW-0153">Cholesterol metabolism</keyword>
<evidence type="ECO:0000256" key="2">
    <source>
        <dbReference type="ARBA" id="ARBA00010914"/>
    </source>
</evidence>
<keyword evidence="5" id="KW-0001">2Fe-2S</keyword>
<proteinExistence type="inferred from homology"/>
<dbReference type="GO" id="GO:0051537">
    <property type="term" value="F:2 iron, 2 sulfur cluster binding"/>
    <property type="evidence" value="ECO:0007669"/>
    <property type="project" value="UniProtKB-KW"/>
</dbReference>
<keyword evidence="3" id="KW-0813">Transport</keyword>
<evidence type="ECO:0000256" key="10">
    <source>
        <dbReference type="ARBA" id="ARBA00023098"/>
    </source>
</evidence>
<sequence>NSKALGPAPKEKPSRRRGNGRGRGRTPGANGFIGHPAGARNPRHRAGTRRDPSRRAPRRSPPGVRRLRGCPVVLAEPLAAAAARPASHPVVLERRLWPPPGAPGSCAPPPRPSAARPVGGCSSPDPARRWRPPREPGVWRARRTGPGRRWRGGAAGAEHVGAERVSVGLRARAPGGALARGGSAPSARRLVPPALRWLLRARRPLRMASLSLRAPGCSWRPCLVSRCRHCLRCRAAKFPLQTTDAWRERGPWEPRSPSPGAACAFRKAGPIAAAGCPSEDKVTVHFINRDGKTLTAKGKVGDSLLDVVIENNLDIDGFGACEGTLACSTCHLIFEDHVFEKLEAITDEENDMLDLAFGLTDRSRLGCQVCLTKSMDNMTVRVPEAVADARQSVDMGKNS</sequence>
<evidence type="ECO:0000256" key="3">
    <source>
        <dbReference type="ARBA" id="ARBA00022448"/>
    </source>
</evidence>
<evidence type="ECO:0000256" key="5">
    <source>
        <dbReference type="ARBA" id="ARBA00022714"/>
    </source>
</evidence>
<dbReference type="PROSITE" id="PS51085">
    <property type="entry name" value="2FE2S_FER_2"/>
    <property type="match status" value="1"/>
</dbReference>
<dbReference type="InterPro" id="IPR001041">
    <property type="entry name" value="2Fe-2S_ferredoxin-type"/>
</dbReference>
<dbReference type="InterPro" id="IPR036010">
    <property type="entry name" value="2Fe-2S_ferredoxin-like_sf"/>
</dbReference>
<gene>
    <name evidence="21" type="primary">FDX1</name>
</gene>
<dbReference type="GO" id="GO:0005759">
    <property type="term" value="C:mitochondrial matrix"/>
    <property type="evidence" value="ECO:0007669"/>
    <property type="project" value="UniProtKB-SubCell"/>
</dbReference>
<comment type="subunit">
    <text evidence="16">Interacts with CYP11A1.</text>
</comment>
<evidence type="ECO:0000256" key="15">
    <source>
        <dbReference type="ARBA" id="ARBA00034078"/>
    </source>
</evidence>
<dbReference type="PRINTS" id="PR00355">
    <property type="entry name" value="ADRENODOXIN"/>
</dbReference>
<keyword evidence="12" id="KW-1207">Sterol metabolism</keyword>
<keyword evidence="6" id="KW-0479">Metal-binding</keyword>
<dbReference type="GO" id="GO:0008203">
    <property type="term" value="P:cholesterol metabolic process"/>
    <property type="evidence" value="ECO:0007669"/>
    <property type="project" value="UniProtKB-KW"/>
</dbReference>
<dbReference type="GO" id="GO:0140647">
    <property type="term" value="P:P450-containing electron transport chain"/>
    <property type="evidence" value="ECO:0007669"/>
    <property type="project" value="InterPro"/>
</dbReference>
<evidence type="ECO:0000256" key="16">
    <source>
        <dbReference type="ARBA" id="ARBA00038759"/>
    </source>
</evidence>
<accession>A0A9L0IQL9</accession>